<dbReference type="InterPro" id="IPR036856">
    <property type="entry name" value="Ald_Oxase/Xan_DH_a/b_sf"/>
</dbReference>
<dbReference type="InterPro" id="IPR016208">
    <property type="entry name" value="Ald_Oxase/xanthine_DH-like"/>
</dbReference>
<evidence type="ECO:0000256" key="2">
    <source>
        <dbReference type="ARBA" id="ARBA00023002"/>
    </source>
</evidence>
<keyword evidence="5" id="KW-1185">Reference proteome</keyword>
<organism evidence="4 5">
    <name type="scientific">Pseudovibrio ascidiaceicola</name>
    <dbReference type="NCBI Taxonomy" id="285279"/>
    <lineage>
        <taxon>Bacteria</taxon>
        <taxon>Pseudomonadati</taxon>
        <taxon>Pseudomonadota</taxon>
        <taxon>Alphaproteobacteria</taxon>
        <taxon>Hyphomicrobiales</taxon>
        <taxon>Stappiaceae</taxon>
        <taxon>Pseudovibrio</taxon>
    </lineage>
</organism>
<evidence type="ECO:0000313" key="4">
    <source>
        <dbReference type="EMBL" id="SFK77318.1"/>
    </source>
</evidence>
<dbReference type="SUPFAM" id="SSF54665">
    <property type="entry name" value="CO dehydrogenase molybdoprotein N-domain-like"/>
    <property type="match status" value="1"/>
</dbReference>
<keyword evidence="2" id="KW-0560">Oxidoreductase</keyword>
<sequence>MNQVATPKFGIGAPVRRKEDAAFISGKGHYTDDLKVAGAAHAVVLRSPLAFAKFTLEGVDDARAMDGVQLILTAADIEGTNSIPCKAVLRQLDGTKHWVPHREVLCTDTARFVGDALAFIVADTVEQARAAMEMIEVDFEDVDPAIGTEAALEGGAPLVWPEHGSNEAFHIGMGNKDAMEEAFQEAHHVTKIKVINNRLVSNAIEPRACIGEYDGESGRYTLTTGTQGGHGMRDLIAKNILNVDPKDIRVVTPDVGGGFGTKMFTYLEYPLCLIAAKRLGHPVKWLQERTEHFMSDAHGRDNVSTAELALDENGKMIGLKVHVLANMGAYLHEFGPGIPQVGITMTPGLYDIPATWVEATGVYTNTVPVDAFRGAGRPEALYLMERLADKAAHEMGMDPAEFRRKSFIPDAALPYTTALGRMYDTGSFGAHLTKALDEIHYSTFAEREAESSAKGLYRGVGLSTYVEACAFAGGEEAKLELNKNGSVTLLIGTQSNGQGHATAYGQVIAEHLGLQLDQVEMVQGDTDRVATGGGTGGSRSIPIGMPSVKAASETLVKKIKEIASEKLEVGVGDLTLEDGQVRVVGTDQQVSLVDVAGSQPDTLSAAEKVMQDECTYPNGTHVCEVEIDPETGKTDVVNYVIVDDFGVTVNPMLLAGQVHGGAGQAISQALCENTVYDETGQLLSASFMDYHVARADDLPNFDFSTSNVPSTTNAMGIKGAGEAGSIGAAPAVMNAVQYALRKNAGVEHIDMPATPVAVWTAIQDAQS</sequence>
<evidence type="ECO:0000313" key="5">
    <source>
        <dbReference type="Proteomes" id="UP000199598"/>
    </source>
</evidence>
<dbReference type="Proteomes" id="UP000199598">
    <property type="component" value="Unassembled WGS sequence"/>
</dbReference>
<accession>A0A1I4C841</accession>
<dbReference type="SUPFAM" id="SSF56003">
    <property type="entry name" value="Molybdenum cofactor-binding domain"/>
    <property type="match status" value="1"/>
</dbReference>
<gene>
    <name evidence="4" type="ORF">SAMN04488518_10915</name>
</gene>
<dbReference type="Gene3D" id="3.30.365.10">
    <property type="entry name" value="Aldehyde oxidase/xanthine dehydrogenase, molybdopterin binding domain"/>
    <property type="match status" value="4"/>
</dbReference>
<dbReference type="Pfam" id="PF20256">
    <property type="entry name" value="MoCoBD_2"/>
    <property type="match status" value="1"/>
</dbReference>
<dbReference type="Pfam" id="PF02738">
    <property type="entry name" value="MoCoBD_1"/>
    <property type="match status" value="1"/>
</dbReference>
<comment type="caution">
    <text evidence="4">The sequence shown here is derived from an EMBL/GenBank/DDBJ whole genome shotgun (WGS) entry which is preliminary data.</text>
</comment>
<dbReference type="Pfam" id="PF01315">
    <property type="entry name" value="Ald_Xan_dh_C"/>
    <property type="match status" value="1"/>
</dbReference>
<dbReference type="RefSeq" id="WP_093521533.1">
    <property type="nucleotide sequence ID" value="NZ_FOSK01000009.1"/>
</dbReference>
<dbReference type="PANTHER" id="PTHR11908:SF132">
    <property type="entry name" value="ALDEHYDE OXIDASE 1-RELATED"/>
    <property type="match status" value="1"/>
</dbReference>
<dbReference type="InterPro" id="IPR046867">
    <property type="entry name" value="AldOxase/xan_DH_MoCoBD2"/>
</dbReference>
<name>A0A1I4C841_9HYPH</name>
<dbReference type="EMBL" id="FOSK01000009">
    <property type="protein sequence ID" value="SFK77318.1"/>
    <property type="molecule type" value="Genomic_DNA"/>
</dbReference>
<dbReference type="InterPro" id="IPR008274">
    <property type="entry name" value="AldOxase/xan_DH_MoCoBD1"/>
</dbReference>
<dbReference type="PANTHER" id="PTHR11908">
    <property type="entry name" value="XANTHINE DEHYDROGENASE"/>
    <property type="match status" value="1"/>
</dbReference>
<dbReference type="InterPro" id="IPR037165">
    <property type="entry name" value="AldOxase/xan_DH_Mopterin-bd_sf"/>
</dbReference>
<proteinExistence type="predicted"/>
<feature type="domain" description="Aldehyde oxidase/xanthine dehydrogenase a/b hammerhead" evidence="3">
    <location>
        <begin position="25"/>
        <end position="143"/>
    </location>
</feature>
<evidence type="ECO:0000259" key="3">
    <source>
        <dbReference type="SMART" id="SM01008"/>
    </source>
</evidence>
<keyword evidence="1" id="KW-0500">Molybdenum</keyword>
<protein>
    <submittedName>
        <fullName evidence="4">Xanthine dehydrogenase, molybdenum binding subunit apoprotein</fullName>
    </submittedName>
</protein>
<evidence type="ECO:0000256" key="1">
    <source>
        <dbReference type="ARBA" id="ARBA00022505"/>
    </source>
</evidence>
<dbReference type="Gene3D" id="3.90.1170.50">
    <property type="entry name" value="Aldehyde oxidase/xanthine dehydrogenase, a/b hammerhead"/>
    <property type="match status" value="1"/>
</dbReference>
<reference evidence="4 5" key="1">
    <citation type="submission" date="2016-10" db="EMBL/GenBank/DDBJ databases">
        <authorList>
            <person name="Varghese N."/>
            <person name="Submissions S."/>
        </authorList>
    </citation>
    <scope>NUCLEOTIDE SEQUENCE [LARGE SCALE GENOMIC DNA]</scope>
    <source>
        <strain evidence="4 5">DSM 16392</strain>
    </source>
</reference>
<dbReference type="InterPro" id="IPR000674">
    <property type="entry name" value="Ald_Oxase/Xan_DH_a/b"/>
</dbReference>
<dbReference type="SMART" id="SM01008">
    <property type="entry name" value="Ald_Xan_dh_C"/>
    <property type="match status" value="1"/>
</dbReference>